<dbReference type="EMBL" id="CZQA01000002">
    <property type="protein sequence ID" value="CUS34774.1"/>
    <property type="molecule type" value="Genomic_DNA"/>
</dbReference>
<name>A0A0S4LFM0_9BACT</name>
<organism evidence="2 3">
    <name type="scientific">Candidatus Nitrospira nitrosa</name>
    <dbReference type="NCBI Taxonomy" id="1742972"/>
    <lineage>
        <taxon>Bacteria</taxon>
        <taxon>Pseudomonadati</taxon>
        <taxon>Nitrospirota</taxon>
        <taxon>Nitrospiria</taxon>
        <taxon>Nitrospirales</taxon>
        <taxon>Nitrospiraceae</taxon>
        <taxon>Nitrospira</taxon>
    </lineage>
</organism>
<protein>
    <submittedName>
        <fullName evidence="2">Uncharacterized protein</fullName>
    </submittedName>
</protein>
<evidence type="ECO:0000313" key="3">
    <source>
        <dbReference type="Proteomes" id="UP000199032"/>
    </source>
</evidence>
<evidence type="ECO:0000313" key="2">
    <source>
        <dbReference type="EMBL" id="CUS34774.1"/>
    </source>
</evidence>
<reference evidence="2 3" key="1">
    <citation type="submission" date="2015-10" db="EMBL/GenBank/DDBJ databases">
        <authorList>
            <person name="Gilbert D.G."/>
        </authorList>
    </citation>
    <scope>NUCLEOTIDE SEQUENCE [LARGE SCALE GENOMIC DNA]</scope>
    <source>
        <strain evidence="2">COMA1</strain>
    </source>
</reference>
<dbReference type="AlphaFoldDB" id="A0A0S4LFM0"/>
<dbReference type="Proteomes" id="UP000199032">
    <property type="component" value="Unassembled WGS sequence"/>
</dbReference>
<feature type="region of interest" description="Disordered" evidence="1">
    <location>
        <begin position="1"/>
        <end position="26"/>
    </location>
</feature>
<keyword evidence="3" id="KW-1185">Reference proteome</keyword>
<proteinExistence type="predicted"/>
<evidence type="ECO:0000256" key="1">
    <source>
        <dbReference type="SAM" id="MobiDB-lite"/>
    </source>
</evidence>
<gene>
    <name evidence="2" type="ORF">COMA1_100002</name>
</gene>
<accession>A0A0S4LFM0</accession>
<dbReference type="RefSeq" id="WP_090746962.1">
    <property type="nucleotide sequence ID" value="NZ_CZQA01000002.1"/>
</dbReference>
<sequence length="66" mass="7899">MGAQWSLSQEEEDMHRQSLFRKARKGDEKAKQELQEVYGVRLWSEQERAELTYENPRFAKRGKQKA</sequence>